<dbReference type="PANTHER" id="PTHR43853">
    <property type="entry name" value="3-KETOACYL-COA THIOLASE, PEROXISOMAL"/>
    <property type="match status" value="1"/>
</dbReference>
<dbReference type="InterPro" id="IPR022761">
    <property type="entry name" value="Fumarate_lyase_N"/>
</dbReference>
<dbReference type="GeneID" id="19461275"/>
<evidence type="ECO:0000256" key="7">
    <source>
        <dbReference type="ARBA" id="ARBA00047605"/>
    </source>
</evidence>
<organism evidence="9 10">
    <name type="scientific">Glarea lozoyensis (strain ATCC 20868 / MF5171)</name>
    <dbReference type="NCBI Taxonomy" id="1116229"/>
    <lineage>
        <taxon>Eukaryota</taxon>
        <taxon>Fungi</taxon>
        <taxon>Dikarya</taxon>
        <taxon>Ascomycota</taxon>
        <taxon>Pezizomycotina</taxon>
        <taxon>Leotiomycetes</taxon>
        <taxon>Helotiales</taxon>
        <taxon>Helotiaceae</taxon>
        <taxon>Glarea</taxon>
    </lineage>
</organism>
<dbReference type="InterPro" id="IPR020617">
    <property type="entry name" value="Thiolase_C"/>
</dbReference>
<dbReference type="RefSeq" id="XP_008087624.1">
    <property type="nucleotide sequence ID" value="XM_008089433.1"/>
</dbReference>
<dbReference type="SUPFAM" id="SSF48557">
    <property type="entry name" value="L-aspartase-like"/>
    <property type="match status" value="1"/>
</dbReference>
<dbReference type="HOGENOM" id="CLU_350912_0_0_1"/>
<dbReference type="PROSITE" id="PS00737">
    <property type="entry name" value="THIOLASE_2"/>
    <property type="match status" value="1"/>
</dbReference>
<dbReference type="PROSITE" id="PS00098">
    <property type="entry name" value="THIOLASE_1"/>
    <property type="match status" value="1"/>
</dbReference>
<evidence type="ECO:0000256" key="4">
    <source>
        <dbReference type="ARBA" id="ARBA00022679"/>
    </source>
</evidence>
<dbReference type="GO" id="GO:0003988">
    <property type="term" value="F:acetyl-CoA C-acyltransferase activity"/>
    <property type="evidence" value="ECO:0007669"/>
    <property type="project" value="UniProtKB-EC"/>
</dbReference>
<feature type="domain" description="Adenylosuccinate lyase C-terminal" evidence="8">
    <location>
        <begin position="728"/>
        <end position="802"/>
    </location>
</feature>
<evidence type="ECO:0000256" key="1">
    <source>
        <dbReference type="ARBA" id="ARBA00001958"/>
    </source>
</evidence>
<dbReference type="Proteomes" id="UP000016922">
    <property type="component" value="Unassembled WGS sequence"/>
</dbReference>
<dbReference type="SMART" id="SM00998">
    <property type="entry name" value="ADSL_C"/>
    <property type="match status" value="1"/>
</dbReference>
<comment type="similarity">
    <text evidence="3">Belongs to the thiolase-like superfamily. Thiolase family.</text>
</comment>
<dbReference type="InterPro" id="IPR020616">
    <property type="entry name" value="Thiolase_N"/>
</dbReference>
<dbReference type="NCBIfam" id="TIGR01930">
    <property type="entry name" value="AcCoA-C-Actrans"/>
    <property type="match status" value="1"/>
</dbReference>
<keyword evidence="4" id="KW-0808">Transferase</keyword>
<dbReference type="GO" id="GO:0006635">
    <property type="term" value="P:fatty acid beta-oxidation"/>
    <property type="evidence" value="ECO:0007669"/>
    <property type="project" value="TreeGrafter"/>
</dbReference>
<evidence type="ECO:0000313" key="9">
    <source>
        <dbReference type="EMBL" id="EPE26305.1"/>
    </source>
</evidence>
<proteinExistence type="inferred from homology"/>
<dbReference type="PANTHER" id="PTHR43853:SF9">
    <property type="entry name" value="ACETYL-COA C-ACETYLTRANSFERASE"/>
    <property type="match status" value="1"/>
</dbReference>
<evidence type="ECO:0000256" key="6">
    <source>
        <dbReference type="ARBA" id="ARBA00023315"/>
    </source>
</evidence>
<gene>
    <name evidence="9" type="ORF">GLAREA_02217</name>
</gene>
<accession>S3CKP7</accession>
<dbReference type="AlphaFoldDB" id="S3CKP7"/>
<dbReference type="eggNOG" id="KOG2700">
    <property type="taxonomic scope" value="Eukaryota"/>
</dbReference>
<sequence length="802" mass="85732">MALRPLTQKLPSDIVLLSSLRTPITRAFKGGFRHAYPEDLLGPIMAAAVTRANISPSDVQDVLIGNVLAELGFAKAGRMTLNHVGFPVTTAFHTINRQCSSSLQALNHVANMIAVGQIEVGLAGGVESMSRNYKATRGIPQDLSEGLKGSSVGSARDCIMSMGETSENVAREFGISRAVQDKFALESQRRAAQARREGWFDNEIVGVESVDDEGNAVMVESDDGIREGLTLEKLAGMKPAFAEDGMSTAGNSSQLSDGASATILCRRSFATSRGLTPIARYIATHVSGCEPRLMGISPTLAIPALLSRVGLQIKDIDVFELNEAFASQAVYCIQKLGLDEGKVNPHGGAIALGHPTGATGTRQLATLLGALERLGGEVGVIFSDTAYLKSCIDVETALARAQSTLGVIPPTIGKTLTESLSSAHENLDYAKLEHETEIVGYPILPLITQLQTLVPTEAGKYIHWGATTQDIMDTASILQMKTGLEIVERILNETCKSLERLAAKYRDTPMAGRTHLQHALPITFGYKAAVWLSALQRHRERLSQLRPRTLLVQYGGAAGTLASLGSENDIGIRVRAELARELHLENPSITWHVSRDGPAEILNFLALLGGSLGKIALDIMIMASNEFGEVSEPFVPHRGASSTMPQKRNPISAELILAASKVLRANAGLGLDAMLADFERASGPWHLEWHAIPSSFVLAVGALHQADFVLSGLVVHKDVMRRNLKSSRGLIVGEAVMMGLATKLGRGRAHDVVYEACKGAIEGGRSLLEVLGENGEVRGCLGEEELRGLCEEGNYLGGLGDG</sequence>
<dbReference type="InterPro" id="IPR002155">
    <property type="entry name" value="Thiolase"/>
</dbReference>
<dbReference type="PRINTS" id="PR00145">
    <property type="entry name" value="ARGSUCLYASE"/>
</dbReference>
<comment type="catalytic activity">
    <reaction evidence="7">
        <text>an acyl-CoA + acetyl-CoA = a 3-oxoacyl-CoA + CoA</text>
        <dbReference type="Rhea" id="RHEA:21564"/>
        <dbReference type="ChEBI" id="CHEBI:57287"/>
        <dbReference type="ChEBI" id="CHEBI:57288"/>
        <dbReference type="ChEBI" id="CHEBI:58342"/>
        <dbReference type="ChEBI" id="CHEBI:90726"/>
        <dbReference type="EC" id="2.3.1.16"/>
    </reaction>
</comment>
<evidence type="ECO:0000256" key="2">
    <source>
        <dbReference type="ARBA" id="ARBA00004872"/>
    </source>
</evidence>
<dbReference type="CDD" id="cd00751">
    <property type="entry name" value="thiolase"/>
    <property type="match status" value="1"/>
</dbReference>
<dbReference type="InterPro" id="IPR020615">
    <property type="entry name" value="Thiolase_acyl_enz_int_AS"/>
</dbReference>
<reference evidence="9 10" key="1">
    <citation type="journal article" date="2013" name="BMC Genomics">
        <title>Genomics-driven discovery of the pneumocandin biosynthetic gene cluster in the fungus Glarea lozoyensis.</title>
        <authorList>
            <person name="Chen L."/>
            <person name="Yue Q."/>
            <person name="Zhang X."/>
            <person name="Xiang M."/>
            <person name="Wang C."/>
            <person name="Li S."/>
            <person name="Che Y."/>
            <person name="Ortiz-Lopez F.J."/>
            <person name="Bills G.F."/>
            <person name="Liu X."/>
            <person name="An Z."/>
        </authorList>
    </citation>
    <scope>NUCLEOTIDE SEQUENCE [LARGE SCALE GENOMIC DNA]</scope>
    <source>
        <strain evidence="10">ATCC 20868 / MF5171</strain>
    </source>
</reference>
<dbReference type="Gene3D" id="3.40.47.10">
    <property type="match status" value="2"/>
</dbReference>
<comment type="cofactor">
    <cofactor evidence="1">
        <name>K(+)</name>
        <dbReference type="ChEBI" id="CHEBI:29103"/>
    </cofactor>
</comment>
<evidence type="ECO:0000256" key="3">
    <source>
        <dbReference type="ARBA" id="ARBA00010982"/>
    </source>
</evidence>
<evidence type="ECO:0000313" key="10">
    <source>
        <dbReference type="Proteomes" id="UP000016922"/>
    </source>
</evidence>
<dbReference type="SUPFAM" id="SSF53901">
    <property type="entry name" value="Thiolase-like"/>
    <property type="match status" value="2"/>
</dbReference>
<dbReference type="PRINTS" id="PR00149">
    <property type="entry name" value="FUMRATELYASE"/>
</dbReference>
<dbReference type="Pfam" id="PF00206">
    <property type="entry name" value="Lyase_1"/>
    <property type="match status" value="1"/>
</dbReference>
<dbReference type="KEGG" id="glz:GLAREA_02217"/>
<dbReference type="InterPro" id="IPR016039">
    <property type="entry name" value="Thiolase-like"/>
</dbReference>
<comment type="pathway">
    <text evidence="2">Lipid metabolism; fatty acid metabolism.</text>
</comment>
<keyword evidence="10" id="KW-1185">Reference proteome</keyword>
<keyword evidence="5" id="KW-0630">Potassium</keyword>
<dbReference type="Pfam" id="PF10397">
    <property type="entry name" value="ADSL_C"/>
    <property type="match status" value="1"/>
</dbReference>
<protein>
    <submittedName>
        <fullName evidence="9">L-aspartase-like protein</fullName>
    </submittedName>
</protein>
<name>S3CKP7_GLAL2</name>
<dbReference type="InterPro" id="IPR050215">
    <property type="entry name" value="Thiolase-like_sf_Thiolase"/>
</dbReference>
<dbReference type="STRING" id="1116229.S3CKP7"/>
<evidence type="ECO:0000259" key="8">
    <source>
        <dbReference type="SMART" id="SM00998"/>
    </source>
</evidence>
<dbReference type="CDD" id="cd01597">
    <property type="entry name" value="pCLME"/>
    <property type="match status" value="1"/>
</dbReference>
<dbReference type="GO" id="GO:0005777">
    <property type="term" value="C:peroxisome"/>
    <property type="evidence" value="ECO:0007669"/>
    <property type="project" value="TreeGrafter"/>
</dbReference>
<keyword evidence="6" id="KW-0012">Acyltransferase</keyword>
<dbReference type="Gene3D" id="1.20.200.10">
    <property type="entry name" value="Fumarase/aspartase (Central domain)"/>
    <property type="match status" value="1"/>
</dbReference>
<dbReference type="eggNOG" id="KOG1389">
    <property type="taxonomic scope" value="Eukaryota"/>
</dbReference>
<evidence type="ECO:0000256" key="5">
    <source>
        <dbReference type="ARBA" id="ARBA00022958"/>
    </source>
</evidence>
<dbReference type="InterPro" id="IPR019468">
    <property type="entry name" value="AdenyloSucc_lyase_C"/>
</dbReference>
<dbReference type="OrthoDB" id="5404651at2759"/>
<dbReference type="InterPro" id="IPR020613">
    <property type="entry name" value="Thiolase_CS"/>
</dbReference>
<dbReference type="EMBL" id="KE145371">
    <property type="protein sequence ID" value="EPE26305.1"/>
    <property type="molecule type" value="Genomic_DNA"/>
</dbReference>
<dbReference type="Gene3D" id="1.10.40.30">
    <property type="entry name" value="Fumarase/aspartase (C-terminal domain)"/>
    <property type="match status" value="1"/>
</dbReference>
<dbReference type="Pfam" id="PF00108">
    <property type="entry name" value="Thiolase_N"/>
    <property type="match status" value="1"/>
</dbReference>
<dbReference type="Pfam" id="PF02803">
    <property type="entry name" value="Thiolase_C"/>
    <property type="match status" value="1"/>
</dbReference>
<dbReference type="GO" id="GO:0010124">
    <property type="term" value="P:phenylacetate catabolic process"/>
    <property type="evidence" value="ECO:0007669"/>
    <property type="project" value="TreeGrafter"/>
</dbReference>
<dbReference type="InterPro" id="IPR000362">
    <property type="entry name" value="Fumarate_lyase_fam"/>
</dbReference>
<dbReference type="InterPro" id="IPR008948">
    <property type="entry name" value="L-Aspartase-like"/>
</dbReference>